<accession>A0A2I1GYP3</accession>
<reference evidence="1 2" key="1">
    <citation type="submission" date="2015-10" db="EMBL/GenBank/DDBJ databases">
        <title>Genome analyses suggest a sexual origin of heterokaryosis in a supposedly ancient asexual fungus.</title>
        <authorList>
            <person name="Ropars J."/>
            <person name="Sedzielewska K."/>
            <person name="Noel J."/>
            <person name="Charron P."/>
            <person name="Farinelli L."/>
            <person name="Marton T."/>
            <person name="Kruger M."/>
            <person name="Pelin A."/>
            <person name="Brachmann A."/>
            <person name="Corradi N."/>
        </authorList>
    </citation>
    <scope>NUCLEOTIDE SEQUENCE [LARGE SCALE GENOMIC DNA]</scope>
    <source>
        <strain evidence="1 2">A4</strain>
    </source>
</reference>
<protein>
    <submittedName>
        <fullName evidence="1">Uncharacterized protein</fullName>
    </submittedName>
</protein>
<dbReference type="Proteomes" id="UP000234323">
    <property type="component" value="Unassembled WGS sequence"/>
</dbReference>
<sequence>MHINHIIVQSIKNMQDFTEPFIVAEMEECSQMIQEGNVAYQCTIDKEKEDLWMNLLDEKIMYDTLYGTADIFYETSNIEISISRIVALIPIGPIGPIGHRNIEL</sequence>
<dbReference type="VEuPathDB" id="FungiDB:FUN_018768"/>
<evidence type="ECO:0000313" key="2">
    <source>
        <dbReference type="Proteomes" id="UP000234323"/>
    </source>
</evidence>
<gene>
    <name evidence="1" type="ORF">RhiirA4_468984</name>
</gene>
<evidence type="ECO:0000313" key="1">
    <source>
        <dbReference type="EMBL" id="PKY51757.1"/>
    </source>
</evidence>
<organism evidence="1 2">
    <name type="scientific">Rhizophagus irregularis</name>
    <dbReference type="NCBI Taxonomy" id="588596"/>
    <lineage>
        <taxon>Eukaryota</taxon>
        <taxon>Fungi</taxon>
        <taxon>Fungi incertae sedis</taxon>
        <taxon>Mucoromycota</taxon>
        <taxon>Glomeromycotina</taxon>
        <taxon>Glomeromycetes</taxon>
        <taxon>Glomerales</taxon>
        <taxon>Glomeraceae</taxon>
        <taxon>Rhizophagus</taxon>
    </lineage>
</organism>
<dbReference type="VEuPathDB" id="FungiDB:RhiirFUN_015207"/>
<keyword evidence="2" id="KW-1185">Reference proteome</keyword>
<comment type="caution">
    <text evidence="1">The sequence shown here is derived from an EMBL/GenBank/DDBJ whole genome shotgun (WGS) entry which is preliminary data.</text>
</comment>
<dbReference type="VEuPathDB" id="FungiDB:RhiirA1_463984"/>
<dbReference type="AlphaFoldDB" id="A0A2I1GYP3"/>
<proteinExistence type="predicted"/>
<name>A0A2I1GYP3_9GLOM</name>
<dbReference type="EMBL" id="LLXI01001076">
    <property type="protein sequence ID" value="PKY51757.1"/>
    <property type="molecule type" value="Genomic_DNA"/>
</dbReference>